<dbReference type="InterPro" id="IPR006108">
    <property type="entry name" value="3HC_DH_C"/>
</dbReference>
<keyword evidence="5" id="KW-1185">Reference proteome</keyword>
<dbReference type="EMBL" id="JANDBC010000001">
    <property type="protein sequence ID" value="MCP9291799.1"/>
    <property type="molecule type" value="Genomic_DNA"/>
</dbReference>
<dbReference type="Gene3D" id="3.40.50.720">
    <property type="entry name" value="NAD(P)-binding Rossmann-like Domain"/>
    <property type="match status" value="1"/>
</dbReference>
<feature type="domain" description="3-hydroxyacyl-CoA dehydrogenase C-terminal" evidence="2">
    <location>
        <begin position="304"/>
        <end position="386"/>
    </location>
</feature>
<keyword evidence="1" id="KW-0560">Oxidoreductase</keyword>
<dbReference type="GO" id="GO:0070403">
    <property type="term" value="F:NAD+ binding"/>
    <property type="evidence" value="ECO:0007669"/>
    <property type="project" value="InterPro"/>
</dbReference>
<dbReference type="Gene3D" id="1.10.1040.50">
    <property type="match status" value="1"/>
</dbReference>
<dbReference type="PANTHER" id="PTHR48075:SF5">
    <property type="entry name" value="3-HYDROXYBUTYRYL-COA DEHYDROGENASE"/>
    <property type="match status" value="1"/>
</dbReference>
<evidence type="ECO:0000313" key="4">
    <source>
        <dbReference type="EMBL" id="MCP9291799.1"/>
    </source>
</evidence>
<gene>
    <name evidence="4" type="ORF">NM125_09460</name>
</gene>
<dbReference type="RefSeq" id="WP_255134661.1">
    <property type="nucleotide sequence ID" value="NZ_JANDBC010000001.1"/>
</dbReference>
<dbReference type="FunFam" id="3.40.50.720:FF:000009">
    <property type="entry name" value="Fatty oxidation complex, alpha subunit"/>
    <property type="match status" value="1"/>
</dbReference>
<name>A0A9X2L3W6_9BACT</name>
<feature type="domain" description="3-hydroxyacyl-CoA dehydrogenase NAD binding" evidence="3">
    <location>
        <begin position="7"/>
        <end position="185"/>
    </location>
</feature>
<dbReference type="Proteomes" id="UP001139125">
    <property type="component" value="Unassembled WGS sequence"/>
</dbReference>
<dbReference type="InterPro" id="IPR036291">
    <property type="entry name" value="NAD(P)-bd_dom_sf"/>
</dbReference>
<reference evidence="4" key="1">
    <citation type="submission" date="2022-06" db="EMBL/GenBank/DDBJ databases">
        <title>Gracilimonas sp. CAU 1638 isolated from sea sediment.</title>
        <authorList>
            <person name="Kim W."/>
        </authorList>
    </citation>
    <scope>NUCLEOTIDE SEQUENCE</scope>
    <source>
        <strain evidence="4">CAU 1638</strain>
    </source>
</reference>
<dbReference type="GO" id="GO:0016616">
    <property type="term" value="F:oxidoreductase activity, acting on the CH-OH group of donors, NAD or NADP as acceptor"/>
    <property type="evidence" value="ECO:0007669"/>
    <property type="project" value="InterPro"/>
</dbReference>
<sequence length="391" mass="43824">MINNDAKIGVVGAGTMGTGIAQVAATQGHHVFLYDAYPEQLEKSKAGLESILARQVEKERMTQDEVDGILNRIEFVDNITGFGECGFVIEAIVEDLDVKKDTFSRLEAIVPRDCVLASNTSSLSIAAISSALKKPERFLGVHFFNPAPLMKLVEVIPGIATGDDVFKSTKEFIRSWDKITVSGKDTPGFIVNRVARPFYGEALRIYEEGIADAATIDWAMKEIGGFRMGPFELMDLIGHDVNYEVTCSVFEAFYYDPRFKPSFAQKRMVEAGWLGRKSGRGFYDYREGADNPAPTKDKELGEKIFNRILTMLINEACDAVFMNIASIEDVDLAMQNGVNYPKGLLKWADEIGLKNVLDRMTALQVEYREDRYRPNPLLKKMVAQEKNFYEE</sequence>
<evidence type="ECO:0000259" key="3">
    <source>
        <dbReference type="Pfam" id="PF02737"/>
    </source>
</evidence>
<dbReference type="Pfam" id="PF02737">
    <property type="entry name" value="3HCDH_N"/>
    <property type="match status" value="1"/>
</dbReference>
<dbReference type="GO" id="GO:0006631">
    <property type="term" value="P:fatty acid metabolic process"/>
    <property type="evidence" value="ECO:0007669"/>
    <property type="project" value="InterPro"/>
</dbReference>
<dbReference type="Pfam" id="PF00725">
    <property type="entry name" value="3HCDH"/>
    <property type="match status" value="2"/>
</dbReference>
<dbReference type="AlphaFoldDB" id="A0A9X2L3W6"/>
<dbReference type="InterPro" id="IPR006176">
    <property type="entry name" value="3-OHacyl-CoA_DH_NAD-bd"/>
</dbReference>
<dbReference type="SUPFAM" id="SSF51735">
    <property type="entry name" value="NAD(P)-binding Rossmann-fold domains"/>
    <property type="match status" value="1"/>
</dbReference>
<evidence type="ECO:0000313" key="5">
    <source>
        <dbReference type="Proteomes" id="UP001139125"/>
    </source>
</evidence>
<protein>
    <submittedName>
        <fullName evidence="4">3-hydroxyacyl-CoA dehydrogenase NAD-binding domain-containing protein</fullName>
    </submittedName>
</protein>
<feature type="domain" description="3-hydroxyacyl-CoA dehydrogenase C-terminal" evidence="2">
    <location>
        <begin position="188"/>
        <end position="285"/>
    </location>
</feature>
<comment type="caution">
    <text evidence="4">The sequence shown here is derived from an EMBL/GenBank/DDBJ whole genome shotgun (WGS) entry which is preliminary data.</text>
</comment>
<organism evidence="4 5">
    <name type="scientific">Gracilimonas sediminicola</name>
    <dbReference type="NCBI Taxonomy" id="2952158"/>
    <lineage>
        <taxon>Bacteria</taxon>
        <taxon>Pseudomonadati</taxon>
        <taxon>Balneolota</taxon>
        <taxon>Balneolia</taxon>
        <taxon>Balneolales</taxon>
        <taxon>Balneolaceae</taxon>
        <taxon>Gracilimonas</taxon>
    </lineage>
</organism>
<dbReference type="InterPro" id="IPR008927">
    <property type="entry name" value="6-PGluconate_DH-like_C_sf"/>
</dbReference>
<dbReference type="PROSITE" id="PS00067">
    <property type="entry name" value="3HCDH"/>
    <property type="match status" value="1"/>
</dbReference>
<dbReference type="InterPro" id="IPR006180">
    <property type="entry name" value="3-OHacyl-CoA_DH_CS"/>
</dbReference>
<evidence type="ECO:0000256" key="1">
    <source>
        <dbReference type="ARBA" id="ARBA00023002"/>
    </source>
</evidence>
<evidence type="ECO:0000259" key="2">
    <source>
        <dbReference type="Pfam" id="PF00725"/>
    </source>
</evidence>
<dbReference type="PANTHER" id="PTHR48075">
    <property type="entry name" value="3-HYDROXYACYL-COA DEHYDROGENASE FAMILY PROTEIN"/>
    <property type="match status" value="1"/>
</dbReference>
<proteinExistence type="predicted"/>
<dbReference type="SUPFAM" id="SSF48179">
    <property type="entry name" value="6-phosphogluconate dehydrogenase C-terminal domain-like"/>
    <property type="match status" value="2"/>
</dbReference>
<accession>A0A9X2L3W6</accession>